<feature type="signal peptide" evidence="1">
    <location>
        <begin position="1"/>
        <end position="22"/>
    </location>
</feature>
<protein>
    <submittedName>
        <fullName evidence="2">Copper chaperone PCu(A)C</fullName>
    </submittedName>
</protein>
<dbReference type="Gene3D" id="2.60.40.1890">
    <property type="entry name" value="PCu(A)C copper chaperone"/>
    <property type="match status" value="1"/>
</dbReference>
<sequence length="168" mass="17106">MSSKRMSVVLAALAAVSLSACASSAPDETPSMASAVKFDDGWARAAESGMTAVFGTFVNTGDRDAHIVGGESPAAARVEIHEVVPDAGGTMAMRPKEGGITVAPEGTHELVPGGDHLMLMDLTGPLQPGSDVTLTVTFEDGSTLPLEAQVRDFAGGDEEYSPGAHGHG</sequence>
<gene>
    <name evidence="2" type="ORF">QYF68_22750</name>
</gene>
<dbReference type="PANTHER" id="PTHR36302:SF1">
    <property type="entry name" value="COPPER CHAPERONE PCU(A)C"/>
    <property type="match status" value="1"/>
</dbReference>
<reference evidence="2" key="1">
    <citation type="submission" date="2023-07" db="EMBL/GenBank/DDBJ databases">
        <title>Degradation of tert-butanol by M. austroafricanum TBA100.</title>
        <authorList>
            <person name="Helbich S."/>
            <person name="Vainshtein Y."/>
        </authorList>
    </citation>
    <scope>NUCLEOTIDE SEQUENCE</scope>
    <source>
        <strain evidence="2">TBA100</strain>
    </source>
</reference>
<proteinExistence type="predicted"/>
<evidence type="ECO:0000256" key="1">
    <source>
        <dbReference type="SAM" id="SignalP"/>
    </source>
</evidence>
<evidence type="ECO:0000313" key="2">
    <source>
        <dbReference type="EMBL" id="MDN4520612.1"/>
    </source>
</evidence>
<dbReference type="InterPro" id="IPR036182">
    <property type="entry name" value="PCuAC_sf"/>
</dbReference>
<accession>A0ABT8HIL5</accession>
<dbReference type="PANTHER" id="PTHR36302">
    <property type="entry name" value="BLR7088 PROTEIN"/>
    <property type="match status" value="1"/>
</dbReference>
<dbReference type="InterPro" id="IPR058248">
    <property type="entry name" value="Lxx211020-like"/>
</dbReference>
<dbReference type="RefSeq" id="WP_105387050.1">
    <property type="nucleotide sequence ID" value="NZ_CP070380.1"/>
</dbReference>
<name>A0ABT8HIL5_MYCAO</name>
<dbReference type="PROSITE" id="PS51257">
    <property type="entry name" value="PROKAR_LIPOPROTEIN"/>
    <property type="match status" value="1"/>
</dbReference>
<feature type="chain" id="PRO_5046352019" evidence="1">
    <location>
        <begin position="23"/>
        <end position="168"/>
    </location>
</feature>
<keyword evidence="1" id="KW-0732">Signal</keyword>
<evidence type="ECO:0000313" key="3">
    <source>
        <dbReference type="Proteomes" id="UP001172687"/>
    </source>
</evidence>
<comment type="caution">
    <text evidence="2">The sequence shown here is derived from an EMBL/GenBank/DDBJ whole genome shotgun (WGS) entry which is preliminary data.</text>
</comment>
<dbReference type="InterPro" id="IPR007410">
    <property type="entry name" value="LpqE-like"/>
</dbReference>
<dbReference type="Proteomes" id="UP001172687">
    <property type="component" value="Unassembled WGS sequence"/>
</dbReference>
<keyword evidence="3" id="KW-1185">Reference proteome</keyword>
<dbReference type="EMBL" id="JAUHTC010000081">
    <property type="protein sequence ID" value="MDN4520612.1"/>
    <property type="molecule type" value="Genomic_DNA"/>
</dbReference>
<dbReference type="SUPFAM" id="SSF110087">
    <property type="entry name" value="DR1885-like metal-binding protein"/>
    <property type="match status" value="1"/>
</dbReference>
<dbReference type="Pfam" id="PF04314">
    <property type="entry name" value="PCuAC"/>
    <property type="match status" value="1"/>
</dbReference>
<organism evidence="2 3">
    <name type="scientific">Mycolicibacterium austroafricanum</name>
    <name type="common">Mycobacterium austroafricanum</name>
    <dbReference type="NCBI Taxonomy" id="39687"/>
    <lineage>
        <taxon>Bacteria</taxon>
        <taxon>Bacillati</taxon>
        <taxon>Actinomycetota</taxon>
        <taxon>Actinomycetes</taxon>
        <taxon>Mycobacteriales</taxon>
        <taxon>Mycobacteriaceae</taxon>
        <taxon>Mycolicibacterium</taxon>
    </lineage>
</organism>